<keyword evidence="1" id="KW-0812">Transmembrane</keyword>
<reference evidence="3 4" key="1">
    <citation type="submission" date="2018-03" db="EMBL/GenBank/DDBJ databases">
        <authorList>
            <person name="Keele B.F."/>
        </authorList>
    </citation>
    <scope>NUCLEOTIDE SEQUENCE [LARGE SCALE GENOMIC DNA]</scope>
    <source>
        <strain evidence="3 4">CeCT 8812</strain>
    </source>
</reference>
<feature type="transmembrane region" description="Helical" evidence="1">
    <location>
        <begin position="152"/>
        <end position="170"/>
    </location>
</feature>
<proteinExistence type="predicted"/>
<dbReference type="OrthoDB" id="9807937at2"/>
<feature type="domain" description="EamA" evidence="2">
    <location>
        <begin position="154"/>
        <end position="276"/>
    </location>
</feature>
<name>A0A2R8AF28_9RHOB</name>
<organism evidence="3 4">
    <name type="scientific">Pontivivens insulae</name>
    <dbReference type="NCBI Taxonomy" id="1639689"/>
    <lineage>
        <taxon>Bacteria</taxon>
        <taxon>Pseudomonadati</taxon>
        <taxon>Pseudomonadota</taxon>
        <taxon>Alphaproteobacteria</taxon>
        <taxon>Rhodobacterales</taxon>
        <taxon>Paracoccaceae</taxon>
        <taxon>Pontivivens</taxon>
    </lineage>
</organism>
<sequence length="288" mass="31384">MQSNDTKRGIGLMIATTFVFAAQDGISQHLASEYNTIMVVMIRYWFFAAFVIALSARHPGGVMATARTSQPWLQIGRGVLLVAEICVMVASFTLLGLIESHAVFTLYPLLIAALSGPVLGERVGWRRWVAIAIGFVGVLIILRPGLRVFEPAALVPLLSALMFALYGLLTRRAARDDTAATSFFWTGIAGAVAITLIGPFYWQPMAPADWGWMGLLCLTGAGGHWLLIKTYEAAEAGAVQPFAYFQLVFATFIGLFIFRESFDPLTGLGAAIIVGAGLYTLFRERRVR</sequence>
<feature type="transmembrane region" description="Helical" evidence="1">
    <location>
        <begin position="208"/>
        <end position="227"/>
    </location>
</feature>
<evidence type="ECO:0000313" key="3">
    <source>
        <dbReference type="EMBL" id="SPF30806.1"/>
    </source>
</evidence>
<feature type="transmembrane region" description="Helical" evidence="1">
    <location>
        <begin position="37"/>
        <end position="57"/>
    </location>
</feature>
<feature type="transmembrane region" description="Helical" evidence="1">
    <location>
        <begin position="182"/>
        <end position="202"/>
    </location>
</feature>
<feature type="transmembrane region" description="Helical" evidence="1">
    <location>
        <begin position="264"/>
        <end position="282"/>
    </location>
</feature>
<dbReference type="InterPro" id="IPR037185">
    <property type="entry name" value="EmrE-like"/>
</dbReference>
<accession>A0A2R8AF28</accession>
<feature type="domain" description="EamA" evidence="2">
    <location>
        <begin position="8"/>
        <end position="142"/>
    </location>
</feature>
<dbReference type="InterPro" id="IPR000620">
    <property type="entry name" value="EamA_dom"/>
</dbReference>
<dbReference type="Pfam" id="PF00892">
    <property type="entry name" value="EamA"/>
    <property type="match status" value="2"/>
</dbReference>
<evidence type="ECO:0000313" key="4">
    <source>
        <dbReference type="Proteomes" id="UP000244932"/>
    </source>
</evidence>
<dbReference type="Proteomes" id="UP000244932">
    <property type="component" value="Unassembled WGS sequence"/>
</dbReference>
<dbReference type="GO" id="GO:0016020">
    <property type="term" value="C:membrane"/>
    <property type="evidence" value="ECO:0007669"/>
    <property type="project" value="InterPro"/>
</dbReference>
<dbReference type="RefSeq" id="WP_108783506.1">
    <property type="nucleotide sequence ID" value="NZ_OMKW01000004.1"/>
</dbReference>
<dbReference type="PANTHER" id="PTHR22911">
    <property type="entry name" value="ACYL-MALONYL CONDENSING ENZYME-RELATED"/>
    <property type="match status" value="1"/>
</dbReference>
<feature type="transmembrane region" description="Helical" evidence="1">
    <location>
        <begin position="239"/>
        <end position="258"/>
    </location>
</feature>
<dbReference type="EMBL" id="OMKW01000004">
    <property type="protein sequence ID" value="SPF30806.1"/>
    <property type="molecule type" value="Genomic_DNA"/>
</dbReference>
<evidence type="ECO:0000259" key="2">
    <source>
        <dbReference type="Pfam" id="PF00892"/>
    </source>
</evidence>
<dbReference type="SUPFAM" id="SSF103481">
    <property type="entry name" value="Multidrug resistance efflux transporter EmrE"/>
    <property type="match status" value="2"/>
</dbReference>
<keyword evidence="4" id="KW-1185">Reference proteome</keyword>
<feature type="transmembrane region" description="Helical" evidence="1">
    <location>
        <begin position="78"/>
        <end position="98"/>
    </location>
</feature>
<feature type="transmembrane region" description="Helical" evidence="1">
    <location>
        <begin position="104"/>
        <end position="121"/>
    </location>
</feature>
<feature type="transmembrane region" description="Helical" evidence="1">
    <location>
        <begin position="128"/>
        <end position="146"/>
    </location>
</feature>
<gene>
    <name evidence="3" type="primary">ribN_8</name>
    <name evidence="3" type="ORF">POI8812_03150</name>
</gene>
<keyword evidence="1" id="KW-1133">Transmembrane helix</keyword>
<protein>
    <submittedName>
        <fullName evidence="3">Riboflavin transporter</fullName>
    </submittedName>
</protein>
<dbReference type="AlphaFoldDB" id="A0A2R8AF28"/>
<keyword evidence="1" id="KW-0472">Membrane</keyword>
<dbReference type="PANTHER" id="PTHR22911:SF103">
    <property type="entry name" value="BLR2811 PROTEIN"/>
    <property type="match status" value="1"/>
</dbReference>
<evidence type="ECO:0000256" key="1">
    <source>
        <dbReference type="SAM" id="Phobius"/>
    </source>
</evidence>